<reference evidence="3" key="1">
    <citation type="submission" date="2022-04" db="EMBL/GenBank/DDBJ databases">
        <title>Plastid genome of Amicula sp.</title>
        <authorList>
            <person name="Gastineau R."/>
            <person name="Li C."/>
            <person name="Ashworth M.P."/>
            <person name="Witkowski A."/>
            <person name="Turmel M."/>
            <person name="Gorecka E."/>
            <person name="Frankovich T."/>
            <person name="Wachnicka A."/>
            <person name="Lobban C.S."/>
            <person name="Theriot E.C."/>
            <person name="Otis C."/>
            <person name="Dabek P."/>
            <person name="Binczewska A."/>
            <person name="Lemieux C."/>
        </authorList>
    </citation>
    <scope>NUCLEOTIDE SEQUENCE</scope>
    <source>
        <strain evidence="3">GU52X-4 cfCalB7</strain>
    </source>
</reference>
<feature type="transmembrane region" description="Helical" evidence="1">
    <location>
        <begin position="81"/>
        <end position="98"/>
    </location>
</feature>
<dbReference type="Pfam" id="PF17088">
    <property type="entry name" value="YCF90"/>
    <property type="match status" value="1"/>
</dbReference>
<feature type="transmembrane region" description="Helical" evidence="1">
    <location>
        <begin position="104"/>
        <end position="122"/>
    </location>
</feature>
<feature type="transmembrane region" description="Helical" evidence="1">
    <location>
        <begin position="263"/>
        <end position="283"/>
    </location>
</feature>
<dbReference type="InterPro" id="IPR031383">
    <property type="entry name" value="Ycf90"/>
</dbReference>
<keyword evidence="3" id="KW-0934">Plastid</keyword>
<accession>A0A9E8Z277</accession>
<keyword evidence="1" id="KW-0812">Transmembrane</keyword>
<evidence type="ECO:0000256" key="2">
    <source>
        <dbReference type="SAM" id="SignalP"/>
    </source>
</evidence>
<evidence type="ECO:0000256" key="1">
    <source>
        <dbReference type="SAM" id="Phobius"/>
    </source>
</evidence>
<organism evidence="3">
    <name type="scientific">Amicula sp. isolate GU52X-4 cfCalB7</name>
    <dbReference type="NCBI Taxonomy" id="3003489"/>
    <lineage>
        <taxon>Eukaryota</taxon>
        <taxon>Sar</taxon>
        <taxon>Stramenopiles</taxon>
        <taxon>Ochrophyta</taxon>
        <taxon>Bacillariophyta</taxon>
        <taxon>Bacillariophyceae</taxon>
        <taxon>Bacillariophycidae</taxon>
        <taxon>Naviculales</taxon>
        <taxon>Naviculaceae</taxon>
        <taxon>Amicula</taxon>
    </lineage>
</organism>
<dbReference type="AlphaFoldDB" id="A0A9E8Z277"/>
<geneLocation type="plastid" evidence="3"/>
<sequence length="428" mass="50283">MLYIFRLLFILIDINQETVLNWFGIEDPARQGISEGLEDDFNLDMSDLDKAPGVSINLIPLIIKGLWENVQNGLTLADIENILFFILFIRFIILALRYNLKTSFYITCIGLVAGYLWYRHLIDLISMYRNVLLRLPFLHKLGMDAIQLRSMRRQMVLTDLKLTENAHWYNPGQVLYSGFIKGITAVDPETGFKYYIDPISMFISNLQEPTKSKILPLYYNVYNKIIPKVYNICNKFWTQLSGVAAYAMITRIGKKYCPYLVRWHWTFLLIIGMIEQIFIYFIYRVHYFITYVIIPQKDGILNDSNQSIAIDPTLDLQISFLNMVITSVVMLHIGFIIFGLFHAIWGQYFYIPFFVENTELHIGPRPKNSIYSGGQTSWQDSDEYNLNKVFPKLWYGWFGRGTNNKWPFNILEGMFKKIVKRLIKLFKR</sequence>
<gene>
    <name evidence="3" type="primary">ycf90</name>
</gene>
<proteinExistence type="predicted"/>
<protein>
    <submittedName>
        <fullName evidence="3">Hypothetical chloroplast RF90</fullName>
    </submittedName>
</protein>
<dbReference type="EMBL" id="ON390793">
    <property type="protein sequence ID" value="WAK84877.1"/>
    <property type="molecule type" value="Genomic_DNA"/>
</dbReference>
<keyword evidence="2" id="KW-0732">Signal</keyword>
<feature type="signal peptide" evidence="2">
    <location>
        <begin position="1"/>
        <end position="16"/>
    </location>
</feature>
<feature type="chain" id="PRO_5038849025" evidence="2">
    <location>
        <begin position="17"/>
        <end position="428"/>
    </location>
</feature>
<keyword evidence="1" id="KW-0472">Membrane</keyword>
<evidence type="ECO:0000313" key="3">
    <source>
        <dbReference type="EMBL" id="WAK84877.1"/>
    </source>
</evidence>
<feature type="transmembrane region" description="Helical" evidence="1">
    <location>
        <begin position="320"/>
        <end position="341"/>
    </location>
</feature>
<name>A0A9E8Z277_9STRA</name>
<keyword evidence="1" id="KW-1133">Transmembrane helix</keyword>